<organism evidence="7">
    <name type="scientific">Anisakis simplex</name>
    <name type="common">Herring worm</name>
    <dbReference type="NCBI Taxonomy" id="6269"/>
    <lineage>
        <taxon>Eukaryota</taxon>
        <taxon>Metazoa</taxon>
        <taxon>Ecdysozoa</taxon>
        <taxon>Nematoda</taxon>
        <taxon>Chromadorea</taxon>
        <taxon>Rhabditida</taxon>
        <taxon>Spirurina</taxon>
        <taxon>Ascaridomorpha</taxon>
        <taxon>Ascaridoidea</taxon>
        <taxon>Anisakidae</taxon>
        <taxon>Anisakis</taxon>
        <taxon>Anisakis simplex complex</taxon>
    </lineage>
</organism>
<keyword evidence="6" id="KW-1185">Reference proteome</keyword>
<dbReference type="Proteomes" id="UP000267096">
    <property type="component" value="Unassembled WGS sequence"/>
</dbReference>
<evidence type="ECO:0000313" key="7">
    <source>
        <dbReference type="WBParaSite" id="ASIM_0001987201-mRNA-1"/>
    </source>
</evidence>
<dbReference type="GO" id="GO:0005856">
    <property type="term" value="C:cytoskeleton"/>
    <property type="evidence" value="ECO:0007669"/>
    <property type="project" value="UniProtKB-SubCell"/>
</dbReference>
<evidence type="ECO:0000256" key="1">
    <source>
        <dbReference type="ARBA" id="ARBA00004245"/>
    </source>
</evidence>
<comment type="subcellular location">
    <subcellularLocation>
        <location evidence="1">Cytoplasm</location>
        <location evidence="1">Cytoskeleton</location>
    </subcellularLocation>
</comment>
<dbReference type="GO" id="GO:0007015">
    <property type="term" value="P:actin filament organization"/>
    <property type="evidence" value="ECO:0007669"/>
    <property type="project" value="InterPro"/>
</dbReference>
<dbReference type="AlphaFoldDB" id="A0A0M3KFW1"/>
<dbReference type="InterPro" id="IPR038386">
    <property type="entry name" value="Beta-thymosin_sf"/>
</dbReference>
<evidence type="ECO:0000256" key="4">
    <source>
        <dbReference type="ARBA" id="ARBA00023212"/>
    </source>
</evidence>
<sequence length="84" mass="9239">MASEGPKSPTLAELPKIPTEIAEGVTKGLDLKHVETQEKNYLPSSKDVYSEKVDAELKEEIKSPKLKLKHADTIEKNVLPTPEG</sequence>
<evidence type="ECO:0000313" key="6">
    <source>
        <dbReference type="Proteomes" id="UP000267096"/>
    </source>
</evidence>
<keyword evidence="4" id="KW-0206">Cytoskeleton</keyword>
<dbReference type="Gene3D" id="1.20.5.520">
    <property type="entry name" value="Single helix bin"/>
    <property type="match status" value="2"/>
</dbReference>
<dbReference type="GO" id="GO:0005829">
    <property type="term" value="C:cytosol"/>
    <property type="evidence" value="ECO:0007669"/>
    <property type="project" value="TreeGrafter"/>
</dbReference>
<comment type="similarity">
    <text evidence="2">Belongs to the thymosin beta family.</text>
</comment>
<evidence type="ECO:0000256" key="2">
    <source>
        <dbReference type="ARBA" id="ARBA00009511"/>
    </source>
</evidence>
<keyword evidence="3" id="KW-0963">Cytoplasm</keyword>
<name>A0A0M3KFW1_ANISI</name>
<dbReference type="Pfam" id="PF01290">
    <property type="entry name" value="Thymosin"/>
    <property type="match status" value="1"/>
</dbReference>
<dbReference type="PANTHER" id="PTHR20940">
    <property type="entry name" value="TETRA THYMOSIN"/>
    <property type="match status" value="1"/>
</dbReference>
<gene>
    <name evidence="5" type="ORF">ASIM_LOCUS19259</name>
</gene>
<reference evidence="7" key="1">
    <citation type="submission" date="2017-02" db="UniProtKB">
        <authorList>
            <consortium name="WormBaseParasite"/>
        </authorList>
    </citation>
    <scope>IDENTIFICATION</scope>
</reference>
<accession>A0A0M3KFW1</accession>
<evidence type="ECO:0000256" key="3">
    <source>
        <dbReference type="ARBA" id="ARBA00022490"/>
    </source>
</evidence>
<dbReference type="GO" id="GO:0003785">
    <property type="term" value="F:actin monomer binding"/>
    <property type="evidence" value="ECO:0007669"/>
    <property type="project" value="InterPro"/>
</dbReference>
<reference evidence="5 6" key="2">
    <citation type="submission" date="2018-11" db="EMBL/GenBank/DDBJ databases">
        <authorList>
            <consortium name="Pathogen Informatics"/>
        </authorList>
    </citation>
    <scope>NUCLEOTIDE SEQUENCE [LARGE SCALE GENOMIC DNA]</scope>
</reference>
<protein>
    <submittedName>
        <fullName evidence="7">Thymosin beta</fullName>
    </submittedName>
</protein>
<dbReference type="InterPro" id="IPR001152">
    <property type="entry name" value="Beta-thymosin"/>
</dbReference>
<dbReference type="WBParaSite" id="ASIM_0001987201-mRNA-1">
    <property type="protein sequence ID" value="ASIM_0001987201-mRNA-1"/>
    <property type="gene ID" value="ASIM_0001987201"/>
</dbReference>
<proteinExistence type="inferred from homology"/>
<evidence type="ECO:0000313" key="5">
    <source>
        <dbReference type="EMBL" id="VDK68456.1"/>
    </source>
</evidence>
<dbReference type="EMBL" id="UYRR01036924">
    <property type="protein sequence ID" value="VDK68456.1"/>
    <property type="molecule type" value="Genomic_DNA"/>
</dbReference>
<dbReference type="PANTHER" id="PTHR20940:SF1">
    <property type="entry name" value="CIBOULOT, ISOFORM A"/>
    <property type="match status" value="1"/>
</dbReference>
<dbReference type="OrthoDB" id="2151618at2759"/>